<proteinExistence type="predicted"/>
<gene>
    <name evidence="2" type="ORF">QYF61_000224</name>
</gene>
<feature type="region of interest" description="Disordered" evidence="1">
    <location>
        <begin position="152"/>
        <end position="172"/>
    </location>
</feature>
<keyword evidence="3" id="KW-1185">Reference proteome</keyword>
<evidence type="ECO:0000313" key="2">
    <source>
        <dbReference type="EMBL" id="KAK4823257.1"/>
    </source>
</evidence>
<organism evidence="2 3">
    <name type="scientific">Mycteria americana</name>
    <name type="common">Wood stork</name>
    <dbReference type="NCBI Taxonomy" id="33587"/>
    <lineage>
        <taxon>Eukaryota</taxon>
        <taxon>Metazoa</taxon>
        <taxon>Chordata</taxon>
        <taxon>Craniata</taxon>
        <taxon>Vertebrata</taxon>
        <taxon>Euteleostomi</taxon>
        <taxon>Archelosauria</taxon>
        <taxon>Archosauria</taxon>
        <taxon>Dinosauria</taxon>
        <taxon>Saurischia</taxon>
        <taxon>Theropoda</taxon>
        <taxon>Coelurosauria</taxon>
        <taxon>Aves</taxon>
        <taxon>Neognathae</taxon>
        <taxon>Neoaves</taxon>
        <taxon>Aequornithes</taxon>
        <taxon>Ciconiiformes</taxon>
        <taxon>Ciconiidae</taxon>
        <taxon>Mycteria</taxon>
    </lineage>
</organism>
<protein>
    <recommendedName>
        <fullName evidence="4">Reverse transcriptase domain-containing protein</fullName>
    </recommendedName>
</protein>
<sequence length="276" mass="31078">MASRLREVILPLYSALMRTHLEHHIQFWGPQYKKDMDLLEWIQRRATKVIRGLEQLSYEERSGSGRHLNSETAVDAGIGSLSYLPPDPRQVQSRGQLQSQSLLSNINQIRKVKESVPPVINKNGDLVSTDEEKAEVLNNIFASVFSGNCSPHPSQVSGQHVGDQGGKAPPTVREDEVCDHMRNLSMHKSMGPDEMHPRVLREPADVVAKPLSMIFGKSWQSVAVYDGVTTSVDKGKAMDVIHLDYCKAFDTVAHNMFLSKLERYGFDGWTVQWIRN</sequence>
<dbReference type="AlphaFoldDB" id="A0AAN7NDE1"/>
<dbReference type="EMBL" id="JAUNZN010000003">
    <property type="protein sequence ID" value="KAK4823257.1"/>
    <property type="molecule type" value="Genomic_DNA"/>
</dbReference>
<evidence type="ECO:0000256" key="1">
    <source>
        <dbReference type="SAM" id="MobiDB-lite"/>
    </source>
</evidence>
<dbReference type="PANTHER" id="PTHR33332">
    <property type="entry name" value="REVERSE TRANSCRIPTASE DOMAIN-CONTAINING PROTEIN"/>
    <property type="match status" value="1"/>
</dbReference>
<name>A0AAN7NDE1_MYCAM</name>
<evidence type="ECO:0000313" key="3">
    <source>
        <dbReference type="Proteomes" id="UP001333110"/>
    </source>
</evidence>
<comment type="caution">
    <text evidence="2">The sequence shown here is derived from an EMBL/GenBank/DDBJ whole genome shotgun (WGS) entry which is preliminary data.</text>
</comment>
<reference evidence="2 3" key="1">
    <citation type="journal article" date="2023" name="J. Hered.">
        <title>Chromosome-level genome of the wood stork (Mycteria americana) provides insight into avian chromosome evolution.</title>
        <authorList>
            <person name="Flamio R. Jr."/>
            <person name="Ramstad K.M."/>
        </authorList>
    </citation>
    <scope>NUCLEOTIDE SEQUENCE [LARGE SCALE GENOMIC DNA]</scope>
    <source>
        <strain evidence="2">JAX WOST 10</strain>
    </source>
</reference>
<evidence type="ECO:0008006" key="4">
    <source>
        <dbReference type="Google" id="ProtNLM"/>
    </source>
</evidence>
<accession>A0AAN7NDE1</accession>
<dbReference type="Proteomes" id="UP001333110">
    <property type="component" value="Unassembled WGS sequence"/>
</dbReference>